<protein>
    <recommendedName>
        <fullName evidence="3">Endonuclease-reverse transcriptase</fullName>
    </recommendedName>
</protein>
<evidence type="ECO:0000313" key="1">
    <source>
        <dbReference type="EnsemblMetazoa" id="AALFPA23_008526.P11514"/>
    </source>
</evidence>
<dbReference type="RefSeq" id="XP_062715601.1">
    <property type="nucleotide sequence ID" value="XM_062859617.1"/>
</dbReference>
<keyword evidence="2" id="KW-1185">Reference proteome</keyword>
<name>A0ABM1YEU3_AEDAL</name>
<dbReference type="PANTHER" id="PTHR47027">
    <property type="entry name" value="REVERSE TRANSCRIPTASE DOMAIN-CONTAINING PROTEIN"/>
    <property type="match status" value="1"/>
</dbReference>
<reference evidence="2" key="1">
    <citation type="journal article" date="2015" name="Proc. Natl. Acad. Sci. U.S.A.">
        <title>Genome sequence of the Asian Tiger mosquito, Aedes albopictus, reveals insights into its biology, genetics, and evolution.</title>
        <authorList>
            <person name="Chen X.G."/>
            <person name="Jiang X."/>
            <person name="Gu J."/>
            <person name="Xu M."/>
            <person name="Wu Y."/>
            <person name="Deng Y."/>
            <person name="Zhang C."/>
            <person name="Bonizzoni M."/>
            <person name="Dermauw W."/>
            <person name="Vontas J."/>
            <person name="Armbruster P."/>
            <person name="Huang X."/>
            <person name="Yang Y."/>
            <person name="Zhang H."/>
            <person name="He W."/>
            <person name="Peng H."/>
            <person name="Liu Y."/>
            <person name="Wu K."/>
            <person name="Chen J."/>
            <person name="Lirakis M."/>
            <person name="Topalis P."/>
            <person name="Van Leeuwen T."/>
            <person name="Hall A.B."/>
            <person name="Jiang X."/>
            <person name="Thorpe C."/>
            <person name="Mueller R.L."/>
            <person name="Sun C."/>
            <person name="Waterhouse R.M."/>
            <person name="Yan G."/>
            <person name="Tu Z.J."/>
            <person name="Fang X."/>
            <person name="James A.A."/>
        </authorList>
    </citation>
    <scope>NUCLEOTIDE SEQUENCE [LARGE SCALE GENOMIC DNA]</scope>
    <source>
        <strain evidence="2">Foshan</strain>
    </source>
</reference>
<dbReference type="Proteomes" id="UP000069940">
    <property type="component" value="Unassembled WGS sequence"/>
</dbReference>
<evidence type="ECO:0000313" key="2">
    <source>
        <dbReference type="Proteomes" id="UP000069940"/>
    </source>
</evidence>
<reference evidence="1" key="2">
    <citation type="submission" date="2025-05" db="UniProtKB">
        <authorList>
            <consortium name="EnsemblMetazoa"/>
        </authorList>
    </citation>
    <scope>IDENTIFICATION</scope>
    <source>
        <strain evidence="1">Foshan</strain>
    </source>
</reference>
<dbReference type="PANTHER" id="PTHR47027:SF20">
    <property type="entry name" value="REVERSE TRANSCRIPTASE-LIKE PROTEIN WITH RNA-DIRECTED DNA POLYMERASE DOMAIN"/>
    <property type="match status" value="1"/>
</dbReference>
<dbReference type="GeneID" id="134291630"/>
<dbReference type="EnsemblMetazoa" id="AALFPA23_008526.R11514">
    <property type="protein sequence ID" value="AALFPA23_008526.P11514"/>
    <property type="gene ID" value="AALFPA23_008526"/>
</dbReference>
<accession>A0ABM1YEU3</accession>
<evidence type="ECO:0008006" key="3">
    <source>
        <dbReference type="Google" id="ProtNLM"/>
    </source>
</evidence>
<sequence length="315" mass="36059">MPTLQHRSGRCDATSRAPQPGNDFHKIRSICVLCGRHGHYRQNIWNGGRAVLPPLAQQSHVNRKPSKQGTVMRIGAVYTHMKREAAKMVNASKTKYMLVGGTKHDRIRLGSNVTIDGDTFEVVEEFIYLGSLLTADNNVSREIRRRIISGSRAYYGLQKKLRSKKIHPRTKCTMYKTLIRPVIFYGHETWTMLEEDLQAFGAFERRVLRTIFGGVQENGVWRIRMNHELAALYGEPSIQKVTKAGRIRWAGHVVRMPDNNPAKLVFATDPVGTRRRGAQRARWVDQVERDLAHIGRDRGWRAAVTNRVLWRTIVD</sequence>
<organism evidence="1 2">
    <name type="scientific">Aedes albopictus</name>
    <name type="common">Asian tiger mosquito</name>
    <name type="synonym">Stegomyia albopicta</name>
    <dbReference type="NCBI Taxonomy" id="7160"/>
    <lineage>
        <taxon>Eukaryota</taxon>
        <taxon>Metazoa</taxon>
        <taxon>Ecdysozoa</taxon>
        <taxon>Arthropoda</taxon>
        <taxon>Hexapoda</taxon>
        <taxon>Insecta</taxon>
        <taxon>Pterygota</taxon>
        <taxon>Neoptera</taxon>
        <taxon>Endopterygota</taxon>
        <taxon>Diptera</taxon>
        <taxon>Nematocera</taxon>
        <taxon>Culicoidea</taxon>
        <taxon>Culicidae</taxon>
        <taxon>Culicinae</taxon>
        <taxon>Aedini</taxon>
        <taxon>Aedes</taxon>
        <taxon>Stegomyia</taxon>
    </lineage>
</organism>
<proteinExistence type="predicted"/>